<evidence type="ECO:0000256" key="7">
    <source>
        <dbReference type="SAM" id="MobiDB-lite"/>
    </source>
</evidence>
<evidence type="ECO:0000256" key="4">
    <source>
        <dbReference type="ARBA" id="ARBA00022989"/>
    </source>
</evidence>
<feature type="transmembrane region" description="Helical" evidence="8">
    <location>
        <begin position="427"/>
        <end position="451"/>
    </location>
</feature>
<feature type="transmembrane region" description="Helical" evidence="8">
    <location>
        <begin position="305"/>
        <end position="327"/>
    </location>
</feature>
<evidence type="ECO:0000256" key="5">
    <source>
        <dbReference type="ARBA" id="ARBA00023136"/>
    </source>
</evidence>
<feature type="region of interest" description="Disordered" evidence="7">
    <location>
        <begin position="467"/>
        <end position="494"/>
    </location>
</feature>
<evidence type="ECO:0000313" key="10">
    <source>
        <dbReference type="EMBL" id="CAG6397675.1"/>
    </source>
</evidence>
<comment type="subcellular location">
    <subcellularLocation>
        <location evidence="1">Cell membrane</location>
        <topology evidence="1">Multi-pass membrane protein</topology>
    </subcellularLocation>
</comment>
<dbReference type="Pfam" id="PF02687">
    <property type="entry name" value="FtsX"/>
    <property type="match status" value="2"/>
</dbReference>
<feature type="transmembrane region" description="Helical" evidence="8">
    <location>
        <begin position="711"/>
        <end position="739"/>
    </location>
</feature>
<comment type="similarity">
    <text evidence="6">Belongs to the ABC-4 integral membrane protein family.</text>
</comment>
<proteinExistence type="inferred from homology"/>
<keyword evidence="2" id="KW-1003">Cell membrane</keyword>
<evidence type="ECO:0000256" key="3">
    <source>
        <dbReference type="ARBA" id="ARBA00022692"/>
    </source>
</evidence>
<evidence type="ECO:0000313" key="11">
    <source>
        <dbReference type="Proteomes" id="UP001152519"/>
    </source>
</evidence>
<accession>A0A9W4GUW0</accession>
<feature type="transmembrane region" description="Helical" evidence="8">
    <location>
        <begin position="759"/>
        <end position="782"/>
    </location>
</feature>
<dbReference type="InterPro" id="IPR003838">
    <property type="entry name" value="ABC3_permease_C"/>
</dbReference>
<dbReference type="InterPro" id="IPR050250">
    <property type="entry name" value="Macrolide_Exporter_MacB"/>
</dbReference>
<evidence type="ECO:0000256" key="6">
    <source>
        <dbReference type="ARBA" id="ARBA00038076"/>
    </source>
</evidence>
<keyword evidence="3 8" id="KW-0812">Transmembrane</keyword>
<feature type="transmembrane region" description="Helical" evidence="8">
    <location>
        <begin position="347"/>
        <end position="369"/>
    </location>
</feature>
<dbReference type="RefSeq" id="WP_251498146.1">
    <property type="nucleotide sequence ID" value="NZ_CAJSLV010000092.1"/>
</dbReference>
<keyword evidence="5 8" id="KW-0472">Membrane</keyword>
<name>A0A9W4GUW0_9ACTN</name>
<evidence type="ECO:0000256" key="1">
    <source>
        <dbReference type="ARBA" id="ARBA00004651"/>
    </source>
</evidence>
<evidence type="ECO:0000256" key="8">
    <source>
        <dbReference type="SAM" id="Phobius"/>
    </source>
</evidence>
<dbReference type="GO" id="GO:0005886">
    <property type="term" value="C:plasma membrane"/>
    <property type="evidence" value="ECO:0007669"/>
    <property type="project" value="UniProtKB-SubCell"/>
</dbReference>
<protein>
    <submittedName>
        <fullName evidence="10">ABC transport system permease protein</fullName>
    </submittedName>
</protein>
<comment type="caution">
    <text evidence="10">The sequence shown here is derived from an EMBL/GenBank/DDBJ whole genome shotgun (WGS) entry which is preliminary data.</text>
</comment>
<dbReference type="EMBL" id="CAJSLV010000092">
    <property type="protein sequence ID" value="CAG6397675.1"/>
    <property type="molecule type" value="Genomic_DNA"/>
</dbReference>
<evidence type="ECO:0000259" key="9">
    <source>
        <dbReference type="Pfam" id="PF02687"/>
    </source>
</evidence>
<gene>
    <name evidence="10" type="ORF">SCOCK_60008</name>
</gene>
<sequence>MSALGKVVRAGVGRRRVQTVVMVLTTMLAVTASIMAGGLVVASQAPFDHAFAKQRGAHLTGRFDGGKATSEQVAATAHLPAVTAAAGPFAVVTATPQFGEGGLVMMIGEAPLTIAGRAAAGGPVDAVTLTKGHWVTGPGQIVLTVPEDGPRMGEVGGTLSFPALPGRPSLTIVGYARSVSRTADAWVAPAEIAALTRPGAAPAYEMLYRFAHAGTGAGMARDKNALAAAVPPGALSGTLSYLTTKHAADRETATFVPFIVAFGVLGLAMSVLIIGIVVSGAVSAGTRRIGVLKSLGLTPGQVGRAYVGQALIPASAGTVLGVVLGNIASVPLLAQASDAYGAAPLTVAWWLDLAVPAGVLALVVASALAPALRAARLRTVQALATGRTPQVGRGRLAARAASRLPLSRALTLGLAGPFARPARSATIWAAVAFGAVGVTFAFGLGSSLSAIQDGVNRHNPGQVSVSTFAPPPVDAGSGAGTDAGPPPPPEPVSADTAAVARTIAAQPGTAGSFGTVEQQATFAGIPGAVRVTAYQGDSSWGGLQMVSGHWLDGSRQIVVGRRFLEATGKHVGDSVTLEGDGRSVAVRVVGEALTVDDDGMHVAADTGSFTALGRTLRPDTYEVHLAPGTDRAGYLQDLNTALKPLGVEGRAQDNRISSTIIAMDTMIAMLTVMLVAVAGLGVLNTVVLDTRERVHDLGVMKALGMAPRQTVAMVVTSVAGIGAVAGLIGVPLGMALHGYVIPAMGSAAGTRIPPADLHVYHPLPVLLLALSGLVIAVAGALLPATWSARTPTATSLRTE</sequence>
<reference evidence="10" key="1">
    <citation type="submission" date="2021-05" db="EMBL/GenBank/DDBJ databases">
        <authorList>
            <person name="Arsene-Ploetze F."/>
        </authorList>
    </citation>
    <scope>NUCLEOTIDE SEQUENCE</scope>
    <source>
        <strain evidence="10">DSM 42138</strain>
    </source>
</reference>
<feature type="transmembrane region" description="Helical" evidence="8">
    <location>
        <begin position="666"/>
        <end position="690"/>
    </location>
</feature>
<feature type="compositionally biased region" description="Low complexity" evidence="7">
    <location>
        <begin position="474"/>
        <end position="483"/>
    </location>
</feature>
<dbReference type="GO" id="GO:0022857">
    <property type="term" value="F:transmembrane transporter activity"/>
    <property type="evidence" value="ECO:0007669"/>
    <property type="project" value="TreeGrafter"/>
</dbReference>
<feature type="transmembrane region" description="Helical" evidence="8">
    <location>
        <begin position="20"/>
        <end position="42"/>
    </location>
</feature>
<organism evidence="10 11">
    <name type="scientific">Actinacidiphila cocklensis</name>
    <dbReference type="NCBI Taxonomy" id="887465"/>
    <lineage>
        <taxon>Bacteria</taxon>
        <taxon>Bacillati</taxon>
        <taxon>Actinomycetota</taxon>
        <taxon>Actinomycetes</taxon>
        <taxon>Kitasatosporales</taxon>
        <taxon>Streptomycetaceae</taxon>
        <taxon>Actinacidiphila</taxon>
    </lineage>
</organism>
<feature type="domain" description="ABC3 transporter permease C-terminal" evidence="9">
    <location>
        <begin position="261"/>
        <end position="376"/>
    </location>
</feature>
<keyword evidence="4 8" id="KW-1133">Transmembrane helix</keyword>
<evidence type="ECO:0000256" key="2">
    <source>
        <dbReference type="ARBA" id="ARBA00022475"/>
    </source>
</evidence>
<dbReference type="AlphaFoldDB" id="A0A9W4GUW0"/>
<dbReference type="PANTHER" id="PTHR30572:SF4">
    <property type="entry name" value="ABC TRANSPORTER PERMEASE YTRF"/>
    <property type="match status" value="1"/>
</dbReference>
<dbReference type="Proteomes" id="UP001152519">
    <property type="component" value="Unassembled WGS sequence"/>
</dbReference>
<feature type="transmembrane region" description="Helical" evidence="8">
    <location>
        <begin position="255"/>
        <end position="284"/>
    </location>
</feature>
<feature type="domain" description="ABC3 transporter permease C-terminal" evidence="9">
    <location>
        <begin position="669"/>
        <end position="784"/>
    </location>
</feature>
<keyword evidence="11" id="KW-1185">Reference proteome</keyword>
<dbReference type="PANTHER" id="PTHR30572">
    <property type="entry name" value="MEMBRANE COMPONENT OF TRANSPORTER-RELATED"/>
    <property type="match status" value="1"/>
</dbReference>